<organism evidence="2 3">
    <name type="scientific">Sporosarcina soli</name>
    <dbReference type="NCBI Taxonomy" id="334736"/>
    <lineage>
        <taxon>Bacteria</taxon>
        <taxon>Bacillati</taxon>
        <taxon>Bacillota</taxon>
        <taxon>Bacilli</taxon>
        <taxon>Bacillales</taxon>
        <taxon>Caryophanaceae</taxon>
        <taxon>Sporosarcina</taxon>
    </lineage>
</organism>
<dbReference type="Proteomes" id="UP001596109">
    <property type="component" value="Unassembled WGS sequence"/>
</dbReference>
<reference evidence="3" key="1">
    <citation type="journal article" date="2019" name="Int. J. Syst. Evol. Microbiol.">
        <title>The Global Catalogue of Microorganisms (GCM) 10K type strain sequencing project: providing services to taxonomists for standard genome sequencing and annotation.</title>
        <authorList>
            <consortium name="The Broad Institute Genomics Platform"/>
            <consortium name="The Broad Institute Genome Sequencing Center for Infectious Disease"/>
            <person name="Wu L."/>
            <person name="Ma J."/>
        </authorList>
    </citation>
    <scope>NUCLEOTIDE SEQUENCE [LARGE SCALE GENOMIC DNA]</scope>
    <source>
        <strain evidence="3">CGMCC 4.1434</strain>
    </source>
</reference>
<keyword evidence="1" id="KW-0812">Transmembrane</keyword>
<evidence type="ECO:0000313" key="2">
    <source>
        <dbReference type="EMBL" id="MFC5587634.1"/>
    </source>
</evidence>
<gene>
    <name evidence="2" type="ORF">ACFPRA_01760</name>
</gene>
<feature type="transmembrane region" description="Helical" evidence="1">
    <location>
        <begin position="6"/>
        <end position="25"/>
    </location>
</feature>
<evidence type="ECO:0000256" key="1">
    <source>
        <dbReference type="SAM" id="Phobius"/>
    </source>
</evidence>
<keyword evidence="3" id="KW-1185">Reference proteome</keyword>
<comment type="caution">
    <text evidence="2">The sequence shown here is derived from an EMBL/GenBank/DDBJ whole genome shotgun (WGS) entry which is preliminary data.</text>
</comment>
<proteinExistence type="predicted"/>
<evidence type="ECO:0000313" key="3">
    <source>
        <dbReference type="Proteomes" id="UP001596109"/>
    </source>
</evidence>
<dbReference type="RefSeq" id="WP_381429867.1">
    <property type="nucleotide sequence ID" value="NZ_JBHSNO010000001.1"/>
</dbReference>
<keyword evidence="1" id="KW-1133">Transmembrane helix</keyword>
<dbReference type="EMBL" id="JBHSNO010000001">
    <property type="protein sequence ID" value="MFC5587634.1"/>
    <property type="molecule type" value="Genomic_DNA"/>
</dbReference>
<sequence length="96" mass="10977">MKEVIIALVSSSITILITSFFSYHFQLMKEIRNESVKYKSEILKKIYTPVLKILKAAVVAGEGYDGITKESLYEIDDIVKKNYELVDQKRNKTGSL</sequence>
<protein>
    <submittedName>
        <fullName evidence="2">Uncharacterized protein</fullName>
    </submittedName>
</protein>
<accession>A0ABW0TFH4</accession>
<keyword evidence="1" id="KW-0472">Membrane</keyword>
<name>A0ABW0TFH4_9BACL</name>